<sequence>MFFQVFQTLYFMSSFFNQFGPNCTSFLVAGEVYPTDVRAFFHGISAASGKVGAIMAASIFSQVDTVTTFYASAGAGVAGALLTWLFLPDTTGLDLSEIDRMHRYMLADKVEHYHGDAIKPRHLSLYEKWRGYGKLADSALWL</sequence>
<feature type="domain" description="Major facilitator superfamily (MFS) profile" evidence="5">
    <location>
        <begin position="1"/>
        <end position="91"/>
    </location>
</feature>
<dbReference type="EMBL" id="SIDB01000044">
    <property type="protein sequence ID" value="KAI3423024.1"/>
    <property type="molecule type" value="Genomic_DNA"/>
</dbReference>
<name>A0A9D4TEF1_CHLVU</name>
<accession>A0A9D4TEF1</accession>
<dbReference type="SUPFAM" id="SSF103473">
    <property type="entry name" value="MFS general substrate transporter"/>
    <property type="match status" value="1"/>
</dbReference>
<dbReference type="InterPro" id="IPR005828">
    <property type="entry name" value="MFS_sugar_transport-like"/>
</dbReference>
<dbReference type="PROSITE" id="PS50850">
    <property type="entry name" value="MFS"/>
    <property type="match status" value="1"/>
</dbReference>
<dbReference type="InterPro" id="IPR020846">
    <property type="entry name" value="MFS_dom"/>
</dbReference>
<keyword evidence="3" id="KW-1133">Transmembrane helix</keyword>
<dbReference type="AlphaFoldDB" id="A0A9D4TEF1"/>
<dbReference type="PANTHER" id="PTHR24064">
    <property type="entry name" value="SOLUTE CARRIER FAMILY 22 MEMBER"/>
    <property type="match status" value="1"/>
</dbReference>
<evidence type="ECO:0000256" key="4">
    <source>
        <dbReference type="ARBA" id="ARBA00023136"/>
    </source>
</evidence>
<evidence type="ECO:0000259" key="5">
    <source>
        <dbReference type="PROSITE" id="PS50850"/>
    </source>
</evidence>
<evidence type="ECO:0000313" key="7">
    <source>
        <dbReference type="Proteomes" id="UP001055712"/>
    </source>
</evidence>
<comment type="caution">
    <text evidence="6">The sequence shown here is derived from an EMBL/GenBank/DDBJ whole genome shotgun (WGS) entry which is preliminary data.</text>
</comment>
<keyword evidence="2" id="KW-0812">Transmembrane</keyword>
<dbReference type="GO" id="GO:0016020">
    <property type="term" value="C:membrane"/>
    <property type="evidence" value="ECO:0007669"/>
    <property type="project" value="UniProtKB-SubCell"/>
</dbReference>
<dbReference type="GO" id="GO:0022857">
    <property type="term" value="F:transmembrane transporter activity"/>
    <property type="evidence" value="ECO:0007669"/>
    <property type="project" value="InterPro"/>
</dbReference>
<reference evidence="6" key="1">
    <citation type="journal article" date="2019" name="Plant J.">
        <title>Chlorella vulgaris genome assembly and annotation reveals the molecular basis for metabolic acclimation to high light conditions.</title>
        <authorList>
            <person name="Cecchin M."/>
            <person name="Marcolungo L."/>
            <person name="Rossato M."/>
            <person name="Girolomoni L."/>
            <person name="Cosentino E."/>
            <person name="Cuine S."/>
            <person name="Li-Beisson Y."/>
            <person name="Delledonne M."/>
            <person name="Ballottari M."/>
        </authorList>
    </citation>
    <scope>NUCLEOTIDE SEQUENCE</scope>
    <source>
        <strain evidence="6">211/11P</strain>
    </source>
</reference>
<dbReference type="Proteomes" id="UP001055712">
    <property type="component" value="Unassembled WGS sequence"/>
</dbReference>
<comment type="subcellular location">
    <subcellularLocation>
        <location evidence="1">Membrane</location>
        <topology evidence="1">Multi-pass membrane protein</topology>
    </subcellularLocation>
</comment>
<dbReference type="OrthoDB" id="433512at2759"/>
<proteinExistence type="predicted"/>
<evidence type="ECO:0000313" key="6">
    <source>
        <dbReference type="EMBL" id="KAI3423024.1"/>
    </source>
</evidence>
<dbReference type="Gene3D" id="1.20.1250.20">
    <property type="entry name" value="MFS general substrate transporter like domains"/>
    <property type="match status" value="1"/>
</dbReference>
<evidence type="ECO:0000256" key="2">
    <source>
        <dbReference type="ARBA" id="ARBA00022692"/>
    </source>
</evidence>
<keyword evidence="7" id="KW-1185">Reference proteome</keyword>
<gene>
    <name evidence="6" type="ORF">D9Q98_010708</name>
</gene>
<dbReference type="Pfam" id="PF00083">
    <property type="entry name" value="Sugar_tr"/>
    <property type="match status" value="1"/>
</dbReference>
<protein>
    <recommendedName>
        <fullName evidence="5">Major facilitator superfamily (MFS) profile domain-containing protein</fullName>
    </recommendedName>
</protein>
<evidence type="ECO:0000256" key="3">
    <source>
        <dbReference type="ARBA" id="ARBA00022989"/>
    </source>
</evidence>
<reference evidence="6" key="2">
    <citation type="submission" date="2020-11" db="EMBL/GenBank/DDBJ databases">
        <authorList>
            <person name="Cecchin M."/>
            <person name="Marcolungo L."/>
            <person name="Rossato M."/>
            <person name="Girolomoni L."/>
            <person name="Cosentino E."/>
            <person name="Cuine S."/>
            <person name="Li-Beisson Y."/>
            <person name="Delledonne M."/>
            <person name="Ballottari M."/>
        </authorList>
    </citation>
    <scope>NUCLEOTIDE SEQUENCE</scope>
    <source>
        <strain evidence="6">211/11P</strain>
        <tissue evidence="6">Whole cell</tissue>
    </source>
</reference>
<dbReference type="InterPro" id="IPR036259">
    <property type="entry name" value="MFS_trans_sf"/>
</dbReference>
<keyword evidence="4" id="KW-0472">Membrane</keyword>
<organism evidence="6 7">
    <name type="scientific">Chlorella vulgaris</name>
    <name type="common">Green alga</name>
    <dbReference type="NCBI Taxonomy" id="3077"/>
    <lineage>
        <taxon>Eukaryota</taxon>
        <taxon>Viridiplantae</taxon>
        <taxon>Chlorophyta</taxon>
        <taxon>core chlorophytes</taxon>
        <taxon>Trebouxiophyceae</taxon>
        <taxon>Chlorellales</taxon>
        <taxon>Chlorellaceae</taxon>
        <taxon>Chlorella clade</taxon>
        <taxon>Chlorella</taxon>
    </lineage>
</organism>
<evidence type="ECO:0000256" key="1">
    <source>
        <dbReference type="ARBA" id="ARBA00004141"/>
    </source>
</evidence>